<dbReference type="SUPFAM" id="SSF159713">
    <property type="entry name" value="Dhaf3308-like"/>
    <property type="match status" value="1"/>
</dbReference>
<evidence type="ECO:0000313" key="3">
    <source>
        <dbReference type="Proteomes" id="UP000316639"/>
    </source>
</evidence>
<protein>
    <recommendedName>
        <fullName evidence="1">Putative heavy-metal chelation domain-containing protein</fullName>
    </recommendedName>
</protein>
<reference evidence="2 3" key="1">
    <citation type="submission" date="2019-07" db="EMBL/GenBank/DDBJ databases">
        <title>Lentzea xizangensis sp. nov., isolated from Qinghai-Tibetan Plateau Soils.</title>
        <authorList>
            <person name="Huang J."/>
        </authorList>
    </citation>
    <scope>NUCLEOTIDE SEQUENCE [LARGE SCALE GENOMIC DNA]</scope>
    <source>
        <strain evidence="2 3">FXJ1.1311</strain>
    </source>
</reference>
<feature type="domain" description="Putative heavy-metal chelation" evidence="1">
    <location>
        <begin position="130"/>
        <end position="231"/>
    </location>
</feature>
<evidence type="ECO:0000313" key="2">
    <source>
        <dbReference type="EMBL" id="TWP54319.1"/>
    </source>
</evidence>
<organism evidence="2 3">
    <name type="scientific">Lentzea tibetensis</name>
    <dbReference type="NCBI Taxonomy" id="2591470"/>
    <lineage>
        <taxon>Bacteria</taxon>
        <taxon>Bacillati</taxon>
        <taxon>Actinomycetota</taxon>
        <taxon>Actinomycetes</taxon>
        <taxon>Pseudonocardiales</taxon>
        <taxon>Pseudonocardiaceae</taxon>
        <taxon>Lentzea</taxon>
    </lineage>
</organism>
<dbReference type="AlphaFoldDB" id="A0A563F315"/>
<comment type="caution">
    <text evidence="2">The sequence shown here is derived from an EMBL/GenBank/DDBJ whole genome shotgun (WGS) entry which is preliminary data.</text>
</comment>
<dbReference type="EMBL" id="VOBR01000001">
    <property type="protein sequence ID" value="TWP54319.1"/>
    <property type="molecule type" value="Genomic_DNA"/>
</dbReference>
<dbReference type="Gene3D" id="3.40.50.11590">
    <property type="match status" value="1"/>
</dbReference>
<dbReference type="InterPro" id="IPR007161">
    <property type="entry name" value="DUF364"/>
</dbReference>
<name>A0A563F315_9PSEU</name>
<dbReference type="RefSeq" id="WP_146349101.1">
    <property type="nucleotide sequence ID" value="NZ_VOBR01000001.1"/>
</dbReference>
<dbReference type="Proteomes" id="UP000316639">
    <property type="component" value="Unassembled WGS sequence"/>
</dbReference>
<dbReference type="Pfam" id="PF04016">
    <property type="entry name" value="DUF364"/>
    <property type="match status" value="1"/>
</dbReference>
<proteinExistence type="predicted"/>
<gene>
    <name evidence="2" type="ORF">FKR81_01830</name>
</gene>
<sequence length="257" mass="27510">MPATVAELMESVTADDVVTSAFWLHNTTRLAGADVTYRNHYAVVRLGTSFGACAFEDGQLDPDVCASISGRTVTDLLRTAPLPVRVAVLDAQLAERAPHRESAADHVYLPVGTPEERAAARDEAIAGLLGEEKRVGLIGVVNPLVAAIEARGGECLPCDLNLRETAWGKAVTPDMHEVLDVADAIVATGMTLSNGSFDTILRRCREREIPLVIYAQTGSAVAREFLGSGVTALCAEPFPFSQFSAELTTVYCYRSET</sequence>
<evidence type="ECO:0000259" key="1">
    <source>
        <dbReference type="Pfam" id="PF04016"/>
    </source>
</evidence>
<dbReference type="OrthoDB" id="6017773at2"/>
<accession>A0A563F315</accession>
<keyword evidence="3" id="KW-1185">Reference proteome</keyword>